<dbReference type="Proteomes" id="UP000265618">
    <property type="component" value="Unassembled WGS sequence"/>
</dbReference>
<evidence type="ECO:0000256" key="2">
    <source>
        <dbReference type="SAM" id="Phobius"/>
    </source>
</evidence>
<keyword evidence="2" id="KW-1133">Transmembrane helix</keyword>
<feature type="transmembrane region" description="Helical" evidence="2">
    <location>
        <begin position="246"/>
        <end position="270"/>
    </location>
</feature>
<dbReference type="EMBL" id="BDIP01003514">
    <property type="protein sequence ID" value="GIQ87810.1"/>
    <property type="molecule type" value="Genomic_DNA"/>
</dbReference>
<evidence type="ECO:0000313" key="4">
    <source>
        <dbReference type="Proteomes" id="UP000265618"/>
    </source>
</evidence>
<evidence type="ECO:0000256" key="1">
    <source>
        <dbReference type="SAM" id="MobiDB-lite"/>
    </source>
</evidence>
<proteinExistence type="predicted"/>
<feature type="compositionally biased region" description="Basic residues" evidence="1">
    <location>
        <begin position="45"/>
        <end position="59"/>
    </location>
</feature>
<feature type="non-terminal residue" evidence="3">
    <location>
        <position position="1"/>
    </location>
</feature>
<keyword evidence="2" id="KW-0472">Membrane</keyword>
<feature type="region of interest" description="Disordered" evidence="1">
    <location>
        <begin position="162"/>
        <end position="189"/>
    </location>
</feature>
<feature type="compositionally biased region" description="Basic and acidic residues" evidence="1">
    <location>
        <begin position="7"/>
        <end position="43"/>
    </location>
</feature>
<reference evidence="3 4" key="1">
    <citation type="journal article" date="2018" name="PLoS ONE">
        <title>The draft genome of Kipferlia bialata reveals reductive genome evolution in fornicate parasites.</title>
        <authorList>
            <person name="Tanifuji G."/>
            <person name="Takabayashi S."/>
            <person name="Kume K."/>
            <person name="Takagi M."/>
            <person name="Nakayama T."/>
            <person name="Kamikawa R."/>
            <person name="Inagaki Y."/>
            <person name="Hashimoto T."/>
        </authorList>
    </citation>
    <scope>NUCLEOTIDE SEQUENCE [LARGE SCALE GENOMIC DNA]</scope>
    <source>
        <strain evidence="3">NY0173</strain>
    </source>
</reference>
<feature type="compositionally biased region" description="Basic and acidic residues" evidence="1">
    <location>
        <begin position="163"/>
        <end position="187"/>
    </location>
</feature>
<feature type="transmembrane region" description="Helical" evidence="2">
    <location>
        <begin position="125"/>
        <end position="151"/>
    </location>
</feature>
<evidence type="ECO:0000313" key="3">
    <source>
        <dbReference type="EMBL" id="GIQ87810.1"/>
    </source>
</evidence>
<protein>
    <recommendedName>
        <fullName evidence="5">Transmembrane protein</fullName>
    </recommendedName>
</protein>
<feature type="region of interest" description="Disordered" evidence="1">
    <location>
        <begin position="1"/>
        <end position="59"/>
    </location>
</feature>
<organism evidence="3 4">
    <name type="scientific">Kipferlia bialata</name>
    <dbReference type="NCBI Taxonomy" id="797122"/>
    <lineage>
        <taxon>Eukaryota</taxon>
        <taxon>Metamonada</taxon>
        <taxon>Carpediemonas-like organisms</taxon>
        <taxon>Kipferlia</taxon>
    </lineage>
</organism>
<evidence type="ECO:0008006" key="5">
    <source>
        <dbReference type="Google" id="ProtNLM"/>
    </source>
</evidence>
<keyword evidence="4" id="KW-1185">Reference proteome</keyword>
<keyword evidence="2" id="KW-0812">Transmembrane</keyword>
<feature type="transmembrane region" description="Helical" evidence="2">
    <location>
        <begin position="208"/>
        <end position="226"/>
    </location>
</feature>
<accession>A0A9K3GMM1</accession>
<gene>
    <name evidence="3" type="ORF">KIPB_009924</name>
</gene>
<name>A0A9K3GMM1_9EUKA</name>
<dbReference type="AlphaFoldDB" id="A0A9K3GMM1"/>
<comment type="caution">
    <text evidence="3">The sequence shown here is derived from an EMBL/GenBank/DDBJ whole genome shotgun (WGS) entry which is preliminary data.</text>
</comment>
<feature type="transmembrane region" description="Helical" evidence="2">
    <location>
        <begin position="95"/>
        <end position="113"/>
    </location>
</feature>
<sequence>AYESLEGDLHVHGEHRDRDSGMESGRESGSEDEEPEKRFDATRRPFARKAASKSRGPIRGRKRDTTLVSLSSAVDAQHILKGTLTMAVTSYYTRLFLLGLCLTVLLLTVSMGLPLPVSLYPFLSALNTLFICASYAIMHIALSTAGIGLLLRRWVGDTLMQNRSEKERGSEREREREREREDGDGHRPTSLTLASQVSIAGSGTVGRVFAALVALCSLCPSLYLDICIRLGTLSVDSSSDPSLPSVVSVCLGINLVCGAILGLSALLAPFSVFGTAGGVRVQGMSDTSHELSSLVRDHLSMSKGSRGALVSLEAGEESAALHKEGACVTLGDALGCFCAREGMLSGGAGMQYILILFSEL</sequence>